<sequence length="254" mass="27922">MLSSVKKAVTIIEAFADGQREWSVTELSRELDLPQPSLHHFLSTFRNVGWVVQDPVSKRYRLGIKLWEIGCAAVNFRENAESARPFLHTLMEACGETVHLGMISPEDPANVVYIDRVDSAEPVRIVTALGSRAPAHSSAMGKAILAHNERFENAVVAKPLAAVTSHTITDPVSLKKDFAETRQRGYSIGKGEFIGDMIGLAVPVRDRFGEVTLGIGLWAPAQKMTTQYIDRIAPLMLDTARKVSQQLGYLSAPI</sequence>
<dbReference type="SUPFAM" id="SSF55781">
    <property type="entry name" value="GAF domain-like"/>
    <property type="match status" value="1"/>
</dbReference>
<dbReference type="AlphaFoldDB" id="A0A502BHY7"/>
<dbReference type="PANTHER" id="PTHR30136">
    <property type="entry name" value="HELIX-TURN-HELIX TRANSCRIPTIONAL REGULATOR, ICLR FAMILY"/>
    <property type="match status" value="1"/>
</dbReference>
<evidence type="ECO:0000256" key="1">
    <source>
        <dbReference type="ARBA" id="ARBA00023015"/>
    </source>
</evidence>
<dbReference type="Proteomes" id="UP000315388">
    <property type="component" value="Unassembled WGS sequence"/>
</dbReference>
<dbReference type="FunFam" id="1.10.10.10:FF:000056">
    <property type="entry name" value="IclR family transcriptional regulator"/>
    <property type="match status" value="1"/>
</dbReference>
<evidence type="ECO:0000256" key="3">
    <source>
        <dbReference type="ARBA" id="ARBA00023163"/>
    </source>
</evidence>
<dbReference type="GO" id="GO:0003677">
    <property type="term" value="F:DNA binding"/>
    <property type="evidence" value="ECO:0007669"/>
    <property type="project" value="UniProtKB-KW"/>
</dbReference>
<accession>A0A502BHY7</accession>
<feature type="domain" description="IclR-ED" evidence="5">
    <location>
        <begin position="65"/>
        <end position="249"/>
    </location>
</feature>
<dbReference type="Pfam" id="PF09339">
    <property type="entry name" value="HTH_IclR"/>
    <property type="match status" value="1"/>
</dbReference>
<dbReference type="InterPro" id="IPR029016">
    <property type="entry name" value="GAF-like_dom_sf"/>
</dbReference>
<dbReference type="PANTHER" id="PTHR30136:SF24">
    <property type="entry name" value="HTH-TYPE TRANSCRIPTIONAL REPRESSOR ALLR"/>
    <property type="match status" value="1"/>
</dbReference>
<proteinExistence type="predicted"/>
<dbReference type="InterPro" id="IPR050707">
    <property type="entry name" value="HTH_MetabolicPath_Reg"/>
</dbReference>
<dbReference type="InterPro" id="IPR036388">
    <property type="entry name" value="WH-like_DNA-bd_sf"/>
</dbReference>
<dbReference type="RefSeq" id="WP_140906400.1">
    <property type="nucleotide sequence ID" value="NZ_JBHTMD010000040.1"/>
</dbReference>
<keyword evidence="2" id="KW-0238">DNA-binding</keyword>
<dbReference type="PROSITE" id="PS51078">
    <property type="entry name" value="ICLR_ED"/>
    <property type="match status" value="1"/>
</dbReference>
<organism evidence="6 7">
    <name type="scientific">Brucella gallinifaecis</name>
    <dbReference type="NCBI Taxonomy" id="215590"/>
    <lineage>
        <taxon>Bacteria</taxon>
        <taxon>Pseudomonadati</taxon>
        <taxon>Pseudomonadota</taxon>
        <taxon>Alphaproteobacteria</taxon>
        <taxon>Hyphomicrobiales</taxon>
        <taxon>Brucellaceae</taxon>
        <taxon>Brucella/Ochrobactrum group</taxon>
        <taxon>Brucella</taxon>
    </lineage>
</organism>
<dbReference type="GO" id="GO:0003700">
    <property type="term" value="F:DNA-binding transcription factor activity"/>
    <property type="evidence" value="ECO:0007669"/>
    <property type="project" value="TreeGrafter"/>
</dbReference>
<dbReference type="InterPro" id="IPR036390">
    <property type="entry name" value="WH_DNA-bd_sf"/>
</dbReference>
<comment type="caution">
    <text evidence="6">The sequence shown here is derived from an EMBL/GenBank/DDBJ whole genome shotgun (WGS) entry which is preliminary data.</text>
</comment>
<dbReference type="SUPFAM" id="SSF46785">
    <property type="entry name" value="Winged helix' DNA-binding domain"/>
    <property type="match status" value="1"/>
</dbReference>
<keyword evidence="7" id="KW-1185">Reference proteome</keyword>
<dbReference type="Gene3D" id="1.10.10.10">
    <property type="entry name" value="Winged helix-like DNA-binding domain superfamily/Winged helix DNA-binding domain"/>
    <property type="match status" value="1"/>
</dbReference>
<evidence type="ECO:0000313" key="6">
    <source>
        <dbReference type="EMBL" id="TPF73885.1"/>
    </source>
</evidence>
<feature type="domain" description="HTH iclR-type" evidence="4">
    <location>
        <begin position="2"/>
        <end position="64"/>
    </location>
</feature>
<keyword evidence="1" id="KW-0805">Transcription regulation</keyword>
<dbReference type="Gene3D" id="3.30.450.40">
    <property type="match status" value="1"/>
</dbReference>
<dbReference type="PROSITE" id="PS51077">
    <property type="entry name" value="HTH_ICLR"/>
    <property type="match status" value="1"/>
</dbReference>
<evidence type="ECO:0000259" key="4">
    <source>
        <dbReference type="PROSITE" id="PS51077"/>
    </source>
</evidence>
<reference evidence="6 7" key="1">
    <citation type="journal article" date="2003" name="Int. J. Syst. Evol. Microbiol.">
        <title>Towards a standardized format for the description of a novel species (of an established genus): Ochrobactrum gallinifaecis sp. nov.</title>
        <authorList>
            <person name="Kampfer P."/>
            <person name="Buczolits S."/>
            <person name="Albrecht A."/>
            <person name="Busse H.J."/>
            <person name="Stackebrandt E."/>
        </authorList>
    </citation>
    <scope>NUCLEOTIDE SEQUENCE [LARGE SCALE GENOMIC DNA]</scope>
    <source>
        <strain evidence="6 7">ISO 196</strain>
    </source>
</reference>
<dbReference type="InterPro" id="IPR005471">
    <property type="entry name" value="Tscrpt_reg_IclR_N"/>
</dbReference>
<dbReference type="SMART" id="SM00346">
    <property type="entry name" value="HTH_ICLR"/>
    <property type="match status" value="1"/>
</dbReference>
<dbReference type="OrthoDB" id="6057486at2"/>
<dbReference type="Pfam" id="PF01614">
    <property type="entry name" value="IclR_C"/>
    <property type="match status" value="1"/>
</dbReference>
<gene>
    <name evidence="6" type="ORF">FHY56_17480</name>
</gene>
<protein>
    <submittedName>
        <fullName evidence="6">IclR family transcriptional regulator</fullName>
    </submittedName>
</protein>
<keyword evidence="3" id="KW-0804">Transcription</keyword>
<dbReference type="InterPro" id="IPR014757">
    <property type="entry name" value="Tscrpt_reg_IclR_C"/>
</dbReference>
<dbReference type="EMBL" id="VEWJ01000028">
    <property type="protein sequence ID" value="TPF73885.1"/>
    <property type="molecule type" value="Genomic_DNA"/>
</dbReference>
<evidence type="ECO:0000313" key="7">
    <source>
        <dbReference type="Proteomes" id="UP000315388"/>
    </source>
</evidence>
<dbReference type="GO" id="GO:0045892">
    <property type="term" value="P:negative regulation of DNA-templated transcription"/>
    <property type="evidence" value="ECO:0007669"/>
    <property type="project" value="TreeGrafter"/>
</dbReference>
<evidence type="ECO:0000259" key="5">
    <source>
        <dbReference type="PROSITE" id="PS51078"/>
    </source>
</evidence>
<name>A0A502BHY7_9HYPH</name>
<evidence type="ECO:0000256" key="2">
    <source>
        <dbReference type="ARBA" id="ARBA00023125"/>
    </source>
</evidence>